<gene>
    <name evidence="1" type="ORF">CTM62_11030</name>
</gene>
<accession>A0A2D3L9P7</accession>
<dbReference type="AlphaFoldDB" id="A0A2D3L9P7"/>
<dbReference type="Proteomes" id="UP000229630">
    <property type="component" value="Chromosome 2"/>
</dbReference>
<protein>
    <recommendedName>
        <fullName evidence="3">DUF4252 domain-containing protein</fullName>
    </recommendedName>
</protein>
<evidence type="ECO:0000313" key="1">
    <source>
        <dbReference type="EMBL" id="ATV27298.1"/>
    </source>
</evidence>
<dbReference type="RefSeq" id="WP_100020020.1">
    <property type="nucleotide sequence ID" value="NZ_CP024724.1"/>
</dbReference>
<evidence type="ECO:0008006" key="3">
    <source>
        <dbReference type="Google" id="ProtNLM"/>
    </source>
</evidence>
<sequence>MEKKKLLVVLSLLIIGGLFAYFAYVGGAFLRLTPVTGKQFEQTALTLGFTKAVIDKSAISDKTGITDVTVMMKSIKDDLHKVMIDIPVEFYELKDETDAIKYYEYVVEVLQRGIRDGVDVVKVDKVFGNADVYKNYNYNNPSFVLVRAGSTVLVTKFYCNSESQESVEQLLDKIKYNFSYRR</sequence>
<name>A0A2D3L9P7_PREIN</name>
<reference evidence="1 2" key="1">
    <citation type="submission" date="2017-11" db="EMBL/GenBank/DDBJ databases">
        <title>Genome sequencing of Prevotella intermedia KCOM 2837.</title>
        <authorList>
            <person name="Kook J.-K."/>
            <person name="Park S.-N."/>
            <person name="Lim Y.K."/>
        </authorList>
    </citation>
    <scope>NUCLEOTIDE SEQUENCE [LARGE SCALE GENOMIC DNA]</scope>
    <source>
        <strain evidence="1 2">KCOM 2837</strain>
    </source>
</reference>
<dbReference type="EMBL" id="CP024724">
    <property type="protein sequence ID" value="ATV27298.1"/>
    <property type="molecule type" value="Genomic_DNA"/>
</dbReference>
<evidence type="ECO:0000313" key="2">
    <source>
        <dbReference type="Proteomes" id="UP000229630"/>
    </source>
</evidence>
<proteinExistence type="predicted"/>
<organism evidence="1 2">
    <name type="scientific">Prevotella intermedia</name>
    <dbReference type="NCBI Taxonomy" id="28131"/>
    <lineage>
        <taxon>Bacteria</taxon>
        <taxon>Pseudomonadati</taxon>
        <taxon>Bacteroidota</taxon>
        <taxon>Bacteroidia</taxon>
        <taxon>Bacteroidales</taxon>
        <taxon>Prevotellaceae</taxon>
        <taxon>Prevotella</taxon>
    </lineage>
</organism>